<comment type="caution">
    <text evidence="1">The sequence shown here is derived from an EMBL/GenBank/DDBJ whole genome shotgun (WGS) entry which is preliminary data.</text>
</comment>
<organism evidence="1 2">
    <name type="scientific">Nocardia goodfellowii</name>
    <dbReference type="NCBI Taxonomy" id="882446"/>
    <lineage>
        <taxon>Bacteria</taxon>
        <taxon>Bacillati</taxon>
        <taxon>Actinomycetota</taxon>
        <taxon>Actinomycetes</taxon>
        <taxon>Mycobacteriales</taxon>
        <taxon>Nocardiaceae</taxon>
        <taxon>Nocardia</taxon>
    </lineage>
</organism>
<evidence type="ECO:0000313" key="1">
    <source>
        <dbReference type="EMBL" id="MBP2191155.1"/>
    </source>
</evidence>
<accession>A0ABS4QHM8</accession>
<evidence type="ECO:0000313" key="2">
    <source>
        <dbReference type="Proteomes" id="UP001519325"/>
    </source>
</evidence>
<dbReference type="InterPro" id="IPR032716">
    <property type="entry name" value="ACC_epsilon"/>
</dbReference>
<dbReference type="RefSeq" id="WP_209892335.1">
    <property type="nucleotide sequence ID" value="NZ_JAGGMR010000001.1"/>
</dbReference>
<protein>
    <recommendedName>
        <fullName evidence="3">Acyl-CoA carboxylase subunit epsilon</fullName>
    </recommendedName>
</protein>
<dbReference type="Pfam" id="PF13822">
    <property type="entry name" value="ACC_epsilon"/>
    <property type="match status" value="1"/>
</dbReference>
<name>A0ABS4QHM8_9NOCA</name>
<evidence type="ECO:0008006" key="3">
    <source>
        <dbReference type="Google" id="ProtNLM"/>
    </source>
</evidence>
<sequence length="67" mass="7202">MSAVFLRIEKGTADPVELGVLTALLYARARAAAAAAPVPARGTARWRRLERHPGFADPRAWTNTTTG</sequence>
<reference evidence="1 2" key="1">
    <citation type="submission" date="2021-03" db="EMBL/GenBank/DDBJ databases">
        <title>Sequencing the genomes of 1000 actinobacteria strains.</title>
        <authorList>
            <person name="Klenk H.-P."/>
        </authorList>
    </citation>
    <scope>NUCLEOTIDE SEQUENCE [LARGE SCALE GENOMIC DNA]</scope>
    <source>
        <strain evidence="1 2">DSM 45516</strain>
    </source>
</reference>
<keyword evidence="2" id="KW-1185">Reference proteome</keyword>
<dbReference type="EMBL" id="JAGGMR010000001">
    <property type="protein sequence ID" value="MBP2191155.1"/>
    <property type="molecule type" value="Genomic_DNA"/>
</dbReference>
<proteinExistence type="predicted"/>
<gene>
    <name evidence="1" type="ORF">BJ987_004056</name>
</gene>
<dbReference type="Proteomes" id="UP001519325">
    <property type="component" value="Unassembled WGS sequence"/>
</dbReference>